<feature type="compositionally biased region" description="Basic residues" evidence="11">
    <location>
        <begin position="28"/>
        <end position="37"/>
    </location>
</feature>
<evidence type="ECO:0000256" key="9">
    <source>
        <dbReference type="ARBA" id="ARBA00054718"/>
    </source>
</evidence>
<feature type="compositionally biased region" description="Basic and acidic residues" evidence="11">
    <location>
        <begin position="38"/>
        <end position="48"/>
    </location>
</feature>
<evidence type="ECO:0000256" key="2">
    <source>
        <dbReference type="ARBA" id="ARBA00022448"/>
    </source>
</evidence>
<evidence type="ECO:0000256" key="4">
    <source>
        <dbReference type="ARBA" id="ARBA00022741"/>
    </source>
</evidence>
<dbReference type="Pfam" id="PF00005">
    <property type="entry name" value="ABC_tran"/>
    <property type="match status" value="1"/>
</dbReference>
<feature type="compositionally biased region" description="Low complexity" evidence="11">
    <location>
        <begin position="199"/>
        <end position="214"/>
    </location>
</feature>
<evidence type="ECO:0000313" key="13">
    <source>
        <dbReference type="EMBL" id="TDD56161.1"/>
    </source>
</evidence>
<dbReference type="PROSITE" id="PS00211">
    <property type="entry name" value="ABC_TRANSPORTER_1"/>
    <property type="match status" value="1"/>
</dbReference>
<dbReference type="FunFam" id="3.40.50.300:FF:000056">
    <property type="entry name" value="Cell division ATP-binding protein FtsE"/>
    <property type="match status" value="1"/>
</dbReference>
<dbReference type="Gene3D" id="3.40.50.300">
    <property type="entry name" value="P-loop containing nucleotide triphosphate hydrolases"/>
    <property type="match status" value="1"/>
</dbReference>
<dbReference type="InterPro" id="IPR050086">
    <property type="entry name" value="MetN_ABC_transporter-like"/>
</dbReference>
<accession>A0A4R4ZCJ2</accession>
<evidence type="ECO:0000256" key="7">
    <source>
        <dbReference type="ARBA" id="ARBA00022970"/>
    </source>
</evidence>
<dbReference type="InterPro" id="IPR017871">
    <property type="entry name" value="ABC_transporter-like_CS"/>
</dbReference>
<evidence type="ECO:0000256" key="1">
    <source>
        <dbReference type="ARBA" id="ARBA00005417"/>
    </source>
</evidence>
<organism evidence="13 14">
    <name type="scientific">Saccharopolyspora elongata</name>
    <dbReference type="NCBI Taxonomy" id="2530387"/>
    <lineage>
        <taxon>Bacteria</taxon>
        <taxon>Bacillati</taxon>
        <taxon>Actinomycetota</taxon>
        <taxon>Actinomycetes</taxon>
        <taxon>Pseudonocardiales</taxon>
        <taxon>Pseudonocardiaceae</taxon>
        <taxon>Saccharopolyspora</taxon>
    </lineage>
</organism>
<evidence type="ECO:0000256" key="3">
    <source>
        <dbReference type="ARBA" id="ARBA00022475"/>
    </source>
</evidence>
<sequence length="694" mass="76710">MKRCRVPRPAAASWRPKGAHASDSRAPTPRKARHVRERQRPREQRPRAAGEAQAEATGRPAGPGRAGGDRRRRGGRRGAGRLDRHRGRPHQGAHRRHRRRQVVLEDLQGPRRRPGHRPRDGQLQRLPPGQPGAVAEADRREPLPAPALPRQLQRVQFGHPHPDRLDLRRAAEPVLPQARRRRRRPAGRHRRDPERPHQPGAGAAGAPAGRADQAQGRRDRARHPGRHRHRGLEGDRHPGRRRADRRVAAVGGRGDHQQQLRPRRRPRPEQGAVRRRPRQPGRRALHQRVRRPRRGPGQPDLPQARRDLPGQARLRAGRGRFEGHVGARRPPAGRAGGHPGRPHADRAGRQVSTGSPLIEFRGVGKTFGSGDRAVTALADVDLTIDAGEVFAIIGYSGAGKSTLVRLINALEPVSAGQVVVGGTDITGLPERRLREVRLGIGMIFQQFNLLRSRTVFGNVAYPLKIAGWDKRRREERVAELLRFVGIADKAWHYPDQLSGGQKQRVGIARALATNPKILLADESTSALDPETTGEVLRLLKRVNTELGVTIVVITHEMEVVREIADRVAVLDAGRVVEQGSVVDVFSAPKTAITRRFVETVLHDQPDGENLARLRARHDGRLVTASIRDDRRIGAVLSNALGRHGVRFEIVYGGIKELGGESLGRLTLELNGAADGVDALIAELREITEVQELVA</sequence>
<evidence type="ECO:0000256" key="6">
    <source>
        <dbReference type="ARBA" id="ARBA00022967"/>
    </source>
</evidence>
<dbReference type="SUPFAM" id="SSF52540">
    <property type="entry name" value="P-loop containing nucleoside triphosphate hydrolases"/>
    <property type="match status" value="1"/>
</dbReference>
<feature type="compositionally biased region" description="Basic residues" evidence="11">
    <location>
        <begin position="178"/>
        <end position="190"/>
    </location>
</feature>
<evidence type="ECO:0000313" key="14">
    <source>
        <dbReference type="Proteomes" id="UP000294947"/>
    </source>
</evidence>
<keyword evidence="7" id="KW-0029">Amino-acid transport</keyword>
<keyword evidence="3" id="KW-1003">Cell membrane</keyword>
<keyword evidence="8" id="KW-0472">Membrane</keyword>
<dbReference type="AlphaFoldDB" id="A0A4R4ZCJ2"/>
<evidence type="ECO:0000256" key="5">
    <source>
        <dbReference type="ARBA" id="ARBA00022840"/>
    </source>
</evidence>
<keyword evidence="14" id="KW-1185">Reference proteome</keyword>
<dbReference type="GO" id="GO:0006865">
    <property type="term" value="P:amino acid transport"/>
    <property type="evidence" value="ECO:0007669"/>
    <property type="project" value="UniProtKB-KW"/>
</dbReference>
<keyword evidence="2" id="KW-0813">Transport</keyword>
<dbReference type="SMART" id="SM00930">
    <property type="entry name" value="NIL"/>
    <property type="match status" value="1"/>
</dbReference>
<dbReference type="OrthoDB" id="4283894at2"/>
<evidence type="ECO:0000256" key="8">
    <source>
        <dbReference type="ARBA" id="ARBA00023136"/>
    </source>
</evidence>
<dbReference type="InterPro" id="IPR003593">
    <property type="entry name" value="AAA+_ATPase"/>
</dbReference>
<dbReference type="SMART" id="SM00382">
    <property type="entry name" value="AAA"/>
    <property type="match status" value="1"/>
</dbReference>
<dbReference type="SUPFAM" id="SSF55021">
    <property type="entry name" value="ACT-like"/>
    <property type="match status" value="1"/>
</dbReference>
<dbReference type="CDD" id="cd03258">
    <property type="entry name" value="ABC_MetN_methionine_transporter"/>
    <property type="match status" value="1"/>
</dbReference>
<dbReference type="GO" id="GO:0005524">
    <property type="term" value="F:ATP binding"/>
    <property type="evidence" value="ECO:0007669"/>
    <property type="project" value="UniProtKB-KW"/>
</dbReference>
<feature type="compositionally biased region" description="Basic residues" evidence="11">
    <location>
        <begin position="219"/>
        <end position="230"/>
    </location>
</feature>
<dbReference type="GO" id="GO:0016887">
    <property type="term" value="F:ATP hydrolysis activity"/>
    <property type="evidence" value="ECO:0007669"/>
    <property type="project" value="InterPro"/>
</dbReference>
<reference evidence="13 14" key="1">
    <citation type="submission" date="2019-03" db="EMBL/GenBank/DDBJ databases">
        <title>Draft genome sequences of novel Actinobacteria.</title>
        <authorList>
            <person name="Sahin N."/>
            <person name="Ay H."/>
            <person name="Saygin H."/>
        </authorList>
    </citation>
    <scope>NUCLEOTIDE SEQUENCE [LARGE SCALE GENOMIC DNA]</scope>
    <source>
        <strain evidence="13 14">7K502</strain>
    </source>
</reference>
<dbReference type="InterPro" id="IPR003439">
    <property type="entry name" value="ABC_transporter-like_ATP-bd"/>
</dbReference>
<dbReference type="InterPro" id="IPR027417">
    <property type="entry name" value="P-loop_NTPase"/>
</dbReference>
<keyword evidence="5 13" id="KW-0067">ATP-binding</keyword>
<dbReference type="Gene3D" id="3.30.70.260">
    <property type="match status" value="1"/>
</dbReference>
<comment type="subunit">
    <text evidence="10">Homodimer. Forms a membrane-associated complex with FtsX.</text>
</comment>
<feature type="compositionally biased region" description="Low complexity" evidence="11">
    <location>
        <begin position="49"/>
        <end position="63"/>
    </location>
</feature>
<proteinExistence type="inferred from homology"/>
<feature type="region of interest" description="Disordered" evidence="11">
    <location>
        <begin position="1"/>
        <end position="351"/>
    </location>
</feature>
<comment type="function">
    <text evidence="9">Part of the ABC transporter FtsEX involved in cellular division. Has ATPase activity.</text>
</comment>
<evidence type="ECO:0000259" key="12">
    <source>
        <dbReference type="PROSITE" id="PS50893"/>
    </source>
</evidence>
<feature type="compositionally biased region" description="Basic residues" evidence="11">
    <location>
        <begin position="70"/>
        <end position="101"/>
    </location>
</feature>
<dbReference type="EMBL" id="SMKW01000002">
    <property type="protein sequence ID" value="TDD56161.1"/>
    <property type="molecule type" value="Genomic_DNA"/>
</dbReference>
<gene>
    <name evidence="13" type="ORF">E1288_02545</name>
</gene>
<dbReference type="InterPro" id="IPR045865">
    <property type="entry name" value="ACT-like_dom_sf"/>
</dbReference>
<dbReference type="PANTHER" id="PTHR43166">
    <property type="entry name" value="AMINO ACID IMPORT ATP-BINDING PROTEIN"/>
    <property type="match status" value="1"/>
</dbReference>
<feature type="compositionally biased region" description="Basic and acidic residues" evidence="11">
    <location>
        <begin position="160"/>
        <end position="171"/>
    </location>
</feature>
<dbReference type="InterPro" id="IPR041701">
    <property type="entry name" value="MetN_ABC"/>
</dbReference>
<feature type="domain" description="ABC transporter" evidence="12">
    <location>
        <begin position="358"/>
        <end position="597"/>
    </location>
</feature>
<evidence type="ECO:0000256" key="10">
    <source>
        <dbReference type="ARBA" id="ARBA00063837"/>
    </source>
</evidence>
<comment type="caution">
    <text evidence="13">The sequence shown here is derived from an EMBL/GenBank/DDBJ whole genome shotgun (WGS) entry which is preliminary data.</text>
</comment>
<keyword evidence="4" id="KW-0547">Nucleotide-binding</keyword>
<dbReference type="PANTHER" id="PTHR43166:SF30">
    <property type="entry name" value="METHIONINE IMPORT ATP-BINDING PROTEIN METN"/>
    <property type="match status" value="1"/>
</dbReference>
<dbReference type="Proteomes" id="UP000294947">
    <property type="component" value="Unassembled WGS sequence"/>
</dbReference>
<keyword evidence="6" id="KW-1278">Translocase</keyword>
<evidence type="ECO:0000256" key="11">
    <source>
        <dbReference type="SAM" id="MobiDB-lite"/>
    </source>
</evidence>
<protein>
    <submittedName>
        <fullName evidence="13">Methionine ABC transporter ATP-binding protein</fullName>
    </submittedName>
</protein>
<comment type="similarity">
    <text evidence="1">Belongs to the ABC transporter superfamily.</text>
</comment>
<dbReference type="PROSITE" id="PS50893">
    <property type="entry name" value="ABC_TRANSPORTER_2"/>
    <property type="match status" value="1"/>
</dbReference>
<feature type="compositionally biased region" description="Basic residues" evidence="11">
    <location>
        <begin position="273"/>
        <end position="294"/>
    </location>
</feature>
<dbReference type="GO" id="GO:0005886">
    <property type="term" value="C:plasma membrane"/>
    <property type="evidence" value="ECO:0007669"/>
    <property type="project" value="UniProtKB-ARBA"/>
</dbReference>
<dbReference type="InterPro" id="IPR018449">
    <property type="entry name" value="NIL_domain"/>
</dbReference>
<dbReference type="Pfam" id="PF09383">
    <property type="entry name" value="NIL"/>
    <property type="match status" value="1"/>
</dbReference>
<name>A0A4R4ZCJ2_9PSEU</name>